<dbReference type="EMBL" id="LPVY01000020">
    <property type="protein sequence ID" value="KZB62975.1"/>
    <property type="molecule type" value="Genomic_DNA"/>
</dbReference>
<evidence type="ECO:0000256" key="1">
    <source>
        <dbReference type="ARBA" id="ARBA00006252"/>
    </source>
</evidence>
<comment type="caution">
    <text evidence="4">The sequence shown here is derived from an EMBL/GenBank/DDBJ whole genome shotgun (WGS) entry which is preliminary data.</text>
</comment>
<dbReference type="InterPro" id="IPR051545">
    <property type="entry name" value="NAD(P)H_dehydrogenase_qn"/>
</dbReference>
<dbReference type="AlphaFoldDB" id="A0A154L368"/>
<sequence>MRALVVVAHPNSGSFSHAVANQIGKGIEDAGSEHSFELADLSEEGFDPRFNQDDIAAFEMRSPFPDDVLAEQRRIDAADTLVLVFPIYWWSMPAILKGWIDRVFSNGWAYEDNDGEKVIKKLNHLKVHLVAIGGAGLGTFARHGYFGAMKLQIHQGIFDYCGVKVATSELMLLADGNDPAEHLKKAREVGAAIPAKVTKPELDMAG</sequence>
<evidence type="ECO:0000313" key="5">
    <source>
        <dbReference type="Proteomes" id="UP000076335"/>
    </source>
</evidence>
<dbReference type="InterPro" id="IPR003680">
    <property type="entry name" value="Flavodoxin_fold"/>
</dbReference>
<name>A0A154L368_9PROT</name>
<dbReference type="InterPro" id="IPR029039">
    <property type="entry name" value="Flavoprotein-like_sf"/>
</dbReference>
<accession>A0A154L368</accession>
<organism evidence="4 5">
    <name type="scientific">Thalassospira lucentensis</name>
    <dbReference type="NCBI Taxonomy" id="168935"/>
    <lineage>
        <taxon>Bacteria</taxon>
        <taxon>Pseudomonadati</taxon>
        <taxon>Pseudomonadota</taxon>
        <taxon>Alphaproteobacteria</taxon>
        <taxon>Rhodospirillales</taxon>
        <taxon>Thalassospiraceae</taxon>
        <taxon>Thalassospira</taxon>
    </lineage>
</organism>
<proteinExistence type="inferred from homology"/>
<dbReference type="Proteomes" id="UP000076335">
    <property type="component" value="Unassembled WGS sequence"/>
</dbReference>
<comment type="similarity">
    <text evidence="1">Belongs to the NAD(P)H dehydrogenase (quinone) family.</text>
</comment>
<dbReference type="Pfam" id="PF02525">
    <property type="entry name" value="Flavodoxin_2"/>
    <property type="match status" value="1"/>
</dbReference>
<evidence type="ECO:0000256" key="2">
    <source>
        <dbReference type="ARBA" id="ARBA00023002"/>
    </source>
</evidence>
<gene>
    <name evidence="4" type="ORF">AUP42_02685</name>
</gene>
<keyword evidence="2" id="KW-0560">Oxidoreductase</keyword>
<dbReference type="GO" id="GO:0003955">
    <property type="term" value="F:NAD(P)H dehydrogenase (quinone) activity"/>
    <property type="evidence" value="ECO:0007669"/>
    <property type="project" value="TreeGrafter"/>
</dbReference>
<dbReference type="OrthoDB" id="9798454at2"/>
<dbReference type="PANTHER" id="PTHR10204">
    <property type="entry name" value="NAD P H OXIDOREDUCTASE-RELATED"/>
    <property type="match status" value="1"/>
</dbReference>
<dbReference type="SUPFAM" id="SSF52218">
    <property type="entry name" value="Flavoproteins"/>
    <property type="match status" value="1"/>
</dbReference>
<reference evidence="4 5" key="1">
    <citation type="submission" date="2015-12" db="EMBL/GenBank/DDBJ databases">
        <title>Genome sequence of Thalassospira lucentensis MCCC 1A02072.</title>
        <authorList>
            <person name="Lu L."/>
            <person name="Lai Q."/>
            <person name="Shao Z."/>
            <person name="Qian P."/>
        </authorList>
    </citation>
    <scope>NUCLEOTIDE SEQUENCE [LARGE SCALE GENOMIC DNA]</scope>
    <source>
        <strain evidence="4 5">MCCC 1A02072</strain>
    </source>
</reference>
<feature type="domain" description="Flavodoxin-like fold" evidence="3">
    <location>
        <begin position="1"/>
        <end position="188"/>
    </location>
</feature>
<dbReference type="RefSeq" id="WP_062952474.1">
    <property type="nucleotide sequence ID" value="NZ_LPVY01000020.1"/>
</dbReference>
<dbReference type="Gene3D" id="3.40.50.360">
    <property type="match status" value="1"/>
</dbReference>
<protein>
    <submittedName>
        <fullName evidence="4">NAD(P)H dehydrogenase</fullName>
    </submittedName>
</protein>
<dbReference type="PANTHER" id="PTHR10204:SF34">
    <property type="entry name" value="NAD(P)H DEHYDROGENASE [QUINONE] 1 ISOFORM 1"/>
    <property type="match status" value="1"/>
</dbReference>
<dbReference type="GO" id="GO:0005829">
    <property type="term" value="C:cytosol"/>
    <property type="evidence" value="ECO:0007669"/>
    <property type="project" value="TreeGrafter"/>
</dbReference>
<evidence type="ECO:0000313" key="4">
    <source>
        <dbReference type="EMBL" id="KZB62975.1"/>
    </source>
</evidence>
<evidence type="ECO:0000259" key="3">
    <source>
        <dbReference type="Pfam" id="PF02525"/>
    </source>
</evidence>